<dbReference type="Pfam" id="PF00561">
    <property type="entry name" value="Abhydrolase_1"/>
    <property type="match status" value="1"/>
</dbReference>
<evidence type="ECO:0000259" key="3">
    <source>
        <dbReference type="Pfam" id="PF00561"/>
    </source>
</evidence>
<dbReference type="InterPro" id="IPR000073">
    <property type="entry name" value="AB_hydrolase_1"/>
</dbReference>
<sequence>MKQSHQVVNGPVRLNAVTYGDARKVPIVLVHGYPDNHTVWDAVAQRLAQKYFVITYDVRGAGESTAPTEVAAYRMPLLAADLKAVVDSLIPQRPFHLAGHDWGSIQTWESVTSGELTARIRSYTTISGPCLDHVGYWLREQTLNGSASAKLKLASQLLSSWYVAFFQLPVLAPAAWQNGLDKLWPSYLERREQVAEAVPNPSQRKDGRYGVQLYRANFRSKLLRPQQRPACCPVQLIVPSRDNYVGPQLFERLHQWVPELYRRDINAGHWVPLSHPEQIASWIGEFVTGVENGRMSTALDQARVQPEQDHLPLARKVTVITGAGSGFGRASALRFAAAGASVVCVDIDEAAAEETANLVRTLGAQAWASKVDVGSATAMQRLAKWVGRELGGADIVINNAGIGMAGGVLETSTADWDRILKVNLWGVIHGCRLFGQQMVDNQRGGHIVNVASAAAFAPNRKLAGYSTSKAAVYMLSECLRAELDEYDIGVSTVCPGFVATGIAQNTVYAGLSEEEEQHKRNKAEALYQRGSVVTADDVADRILQTVLTNPALTLVGPEARATRLLSRFAPGVSRLVAKLDITP</sequence>
<dbReference type="InterPro" id="IPR029058">
    <property type="entry name" value="AB_hydrolase_fold"/>
</dbReference>
<dbReference type="EMBL" id="JAWIIJ010000015">
    <property type="protein sequence ID" value="MDV2080522.1"/>
    <property type="molecule type" value="Genomic_DNA"/>
</dbReference>
<name>A0ABU3W2X8_9GAMM</name>
<evidence type="ECO:0000313" key="5">
    <source>
        <dbReference type="Proteomes" id="UP001269819"/>
    </source>
</evidence>
<evidence type="ECO:0000256" key="2">
    <source>
        <dbReference type="ARBA" id="ARBA00023002"/>
    </source>
</evidence>
<dbReference type="Proteomes" id="UP001269819">
    <property type="component" value="Unassembled WGS sequence"/>
</dbReference>
<dbReference type="InterPro" id="IPR020904">
    <property type="entry name" value="Sc_DH/Rdtase_CS"/>
</dbReference>
<reference evidence="4 5" key="1">
    <citation type="submission" date="2023-10" db="EMBL/GenBank/DDBJ databases">
        <title>Characteristics and mechanism of a salt-tolerant marine origin heterotrophic nitrifying- aerobic denitrifying bacteria Marinobacter xestospongiae HN1.</title>
        <authorList>
            <person name="Qi R."/>
        </authorList>
    </citation>
    <scope>NUCLEOTIDE SEQUENCE [LARGE SCALE GENOMIC DNA]</scope>
    <source>
        <strain evidence="4 5">HN1</strain>
    </source>
</reference>
<dbReference type="PROSITE" id="PS00061">
    <property type="entry name" value="ADH_SHORT"/>
    <property type="match status" value="1"/>
</dbReference>
<dbReference type="SUPFAM" id="SSF51735">
    <property type="entry name" value="NAD(P)-binding Rossmann-fold domains"/>
    <property type="match status" value="1"/>
</dbReference>
<dbReference type="NCBIfam" id="NF004514">
    <property type="entry name" value="PRK05855.1"/>
    <property type="match status" value="1"/>
</dbReference>
<dbReference type="CDD" id="cd05233">
    <property type="entry name" value="SDR_c"/>
    <property type="match status" value="1"/>
</dbReference>
<protein>
    <submittedName>
        <fullName evidence="4">SDR family oxidoreductase</fullName>
    </submittedName>
</protein>
<dbReference type="PANTHER" id="PTHR43391:SF12">
    <property type="entry name" value="OXIDOREDUCTASE EPHD-RELATED"/>
    <property type="match status" value="1"/>
</dbReference>
<dbReference type="InterPro" id="IPR036291">
    <property type="entry name" value="NAD(P)-bd_dom_sf"/>
</dbReference>
<proteinExistence type="inferred from homology"/>
<comment type="caution">
    <text evidence="4">The sequence shown here is derived from an EMBL/GenBank/DDBJ whole genome shotgun (WGS) entry which is preliminary data.</text>
</comment>
<evidence type="ECO:0000313" key="4">
    <source>
        <dbReference type="EMBL" id="MDV2080522.1"/>
    </source>
</evidence>
<keyword evidence="5" id="KW-1185">Reference proteome</keyword>
<comment type="similarity">
    <text evidence="1">Belongs to the short-chain dehydrogenases/reductases (SDR) family.</text>
</comment>
<feature type="domain" description="AB hydrolase-1" evidence="3">
    <location>
        <begin position="26"/>
        <end position="276"/>
    </location>
</feature>
<dbReference type="Gene3D" id="3.40.50.720">
    <property type="entry name" value="NAD(P)-binding Rossmann-like Domain"/>
    <property type="match status" value="1"/>
</dbReference>
<dbReference type="PRINTS" id="PR00080">
    <property type="entry name" value="SDRFAMILY"/>
</dbReference>
<dbReference type="InterPro" id="IPR002347">
    <property type="entry name" value="SDR_fam"/>
</dbReference>
<keyword evidence="2" id="KW-0560">Oxidoreductase</keyword>
<accession>A0ABU3W2X8</accession>
<dbReference type="RefSeq" id="WP_316974925.1">
    <property type="nucleotide sequence ID" value="NZ_JAWIIJ010000015.1"/>
</dbReference>
<dbReference type="PRINTS" id="PR00081">
    <property type="entry name" value="GDHRDH"/>
</dbReference>
<dbReference type="PANTHER" id="PTHR43391">
    <property type="entry name" value="RETINOL DEHYDROGENASE-RELATED"/>
    <property type="match status" value="1"/>
</dbReference>
<evidence type="ECO:0000256" key="1">
    <source>
        <dbReference type="ARBA" id="ARBA00006484"/>
    </source>
</evidence>
<dbReference type="Pfam" id="PF00106">
    <property type="entry name" value="adh_short"/>
    <property type="match status" value="1"/>
</dbReference>
<dbReference type="SUPFAM" id="SSF53474">
    <property type="entry name" value="alpha/beta-Hydrolases"/>
    <property type="match status" value="1"/>
</dbReference>
<organism evidence="4 5">
    <name type="scientific">Marinobacter xestospongiae</name>
    <dbReference type="NCBI Taxonomy" id="994319"/>
    <lineage>
        <taxon>Bacteria</taxon>
        <taxon>Pseudomonadati</taxon>
        <taxon>Pseudomonadota</taxon>
        <taxon>Gammaproteobacteria</taxon>
        <taxon>Pseudomonadales</taxon>
        <taxon>Marinobacteraceae</taxon>
        <taxon>Marinobacter</taxon>
    </lineage>
</organism>
<dbReference type="Gene3D" id="3.40.50.1820">
    <property type="entry name" value="alpha/beta hydrolase"/>
    <property type="match status" value="1"/>
</dbReference>
<gene>
    <name evidence="4" type="ORF">RYS15_17700</name>
</gene>